<dbReference type="EC" id="1.2.1.20" evidence="3"/>
<reference evidence="3 4" key="1">
    <citation type="submission" date="2021-03" db="EMBL/GenBank/DDBJ databases">
        <title>Sequencing the genomes of 1000 actinobacteria strains.</title>
        <authorList>
            <person name="Klenk H.-P."/>
        </authorList>
    </citation>
    <scope>NUCLEOTIDE SEQUENCE [LARGE SCALE GENOMIC DNA]</scope>
    <source>
        <strain evidence="3 4">DSM 45516</strain>
    </source>
</reference>
<dbReference type="Proteomes" id="UP001519325">
    <property type="component" value="Unassembled WGS sequence"/>
</dbReference>
<dbReference type="Gene3D" id="3.40.309.10">
    <property type="entry name" value="Aldehyde Dehydrogenase, Chain A, domain 2"/>
    <property type="match status" value="1"/>
</dbReference>
<name>A0ABS4QJF2_9NOCA</name>
<accession>A0ABS4QJF2</accession>
<dbReference type="GO" id="GO:0102810">
    <property type="term" value="F:glutarate-semialdehyde dehydrogenase (NADP+) activity"/>
    <property type="evidence" value="ECO:0007669"/>
    <property type="project" value="UniProtKB-EC"/>
</dbReference>
<evidence type="ECO:0000313" key="4">
    <source>
        <dbReference type="Proteomes" id="UP001519325"/>
    </source>
</evidence>
<dbReference type="EC" id="1.2.1.16" evidence="3"/>
<feature type="domain" description="Aldehyde dehydrogenase" evidence="2">
    <location>
        <begin position="60"/>
        <end position="498"/>
    </location>
</feature>
<dbReference type="PANTHER" id="PTHR43353">
    <property type="entry name" value="SUCCINATE-SEMIALDEHYDE DEHYDROGENASE, MITOCHONDRIAL"/>
    <property type="match status" value="1"/>
</dbReference>
<dbReference type="SUPFAM" id="SSF53720">
    <property type="entry name" value="ALDH-like"/>
    <property type="match status" value="1"/>
</dbReference>
<dbReference type="InterPro" id="IPR016163">
    <property type="entry name" value="Ald_DH_C"/>
</dbReference>
<protein>
    <submittedName>
        <fullName evidence="3">Succinate-semialdehyde dehydrogenase/glutarate-semialdehyde dehydrogenase</fullName>
        <ecNumber evidence="3">1.2.1.16</ecNumber>
        <ecNumber evidence="3">1.2.1.20</ecNumber>
        <ecNumber evidence="3">1.2.1.79</ecNumber>
    </submittedName>
</protein>
<dbReference type="Pfam" id="PF00171">
    <property type="entry name" value="Aldedh"/>
    <property type="match status" value="1"/>
</dbReference>
<evidence type="ECO:0000256" key="1">
    <source>
        <dbReference type="ARBA" id="ARBA00023002"/>
    </source>
</evidence>
<dbReference type="PANTHER" id="PTHR43353:SF5">
    <property type="entry name" value="SUCCINATE-SEMIALDEHYDE DEHYDROGENASE, MITOCHONDRIAL"/>
    <property type="match status" value="1"/>
</dbReference>
<keyword evidence="4" id="KW-1185">Reference proteome</keyword>
<evidence type="ECO:0000259" key="2">
    <source>
        <dbReference type="Pfam" id="PF00171"/>
    </source>
</evidence>
<keyword evidence="1 3" id="KW-0560">Oxidoreductase</keyword>
<dbReference type="EC" id="1.2.1.79" evidence="3"/>
<dbReference type="InterPro" id="IPR016162">
    <property type="entry name" value="Ald_DH_N"/>
</dbReference>
<organism evidence="3 4">
    <name type="scientific">Nocardia goodfellowii</name>
    <dbReference type="NCBI Taxonomy" id="882446"/>
    <lineage>
        <taxon>Bacteria</taxon>
        <taxon>Bacillati</taxon>
        <taxon>Actinomycetota</taxon>
        <taxon>Actinomycetes</taxon>
        <taxon>Mycobacteriales</taxon>
        <taxon>Nocardiaceae</taxon>
        <taxon>Nocardia</taxon>
    </lineage>
</organism>
<proteinExistence type="predicted"/>
<dbReference type="EMBL" id="JAGGMR010000001">
    <property type="protein sequence ID" value="MBP2191826.1"/>
    <property type="molecule type" value="Genomic_DNA"/>
</dbReference>
<evidence type="ECO:0000313" key="3">
    <source>
        <dbReference type="EMBL" id="MBP2191826.1"/>
    </source>
</evidence>
<dbReference type="InterPro" id="IPR050740">
    <property type="entry name" value="Aldehyde_DH_Superfamily"/>
</dbReference>
<dbReference type="Gene3D" id="3.40.605.10">
    <property type="entry name" value="Aldehyde Dehydrogenase, Chain A, domain 1"/>
    <property type="match status" value="1"/>
</dbReference>
<dbReference type="InterPro" id="IPR016161">
    <property type="entry name" value="Ald_DH/histidinol_DH"/>
</dbReference>
<dbReference type="GO" id="GO:0036243">
    <property type="term" value="F:succinate-semialdehyde dehydrogenase (NADP+) activity"/>
    <property type="evidence" value="ECO:0007669"/>
    <property type="project" value="UniProtKB-EC"/>
</dbReference>
<gene>
    <name evidence="3" type="ORF">BJ987_004727</name>
</gene>
<comment type="caution">
    <text evidence="3">The sequence shown here is derived from an EMBL/GenBank/DDBJ whole genome shotgun (WGS) entry which is preliminary data.</text>
</comment>
<dbReference type="InterPro" id="IPR015590">
    <property type="entry name" value="Aldehyde_DH_dom"/>
</dbReference>
<sequence length="529" mass="56686">MDIPSFGSYVEGRELAADQWVYVPVTRALLTDSFTSLTVKRKLDSGELSESAATPDIFAGRVAVADAGVVAEALRAASDAARVWRSAPLSTRVDDLLEAVRANIIGKTETIERMMTYEGHPLELARWEIAGWLEALTPLSRSFFRAELHKEFDYQGRRQIVRRRPDGVVCVNPPANAPMSSVIFAATLSIVGGNAVVVRAPRSVPLGAMWAIREVLAPALAEVGAPPGTVNAVCGDPEPILQAWLDSPLVHDVMYFGSVANGLAFEKRCVAAGKKPVLELAGNDTVVVWSDANLEHASEALLESFFGSGQLCMIPNVVLAHPAIADELIALVAKKAQALRPGHPDEEGVLLSPVLRHDGFHRCLADALERGARLVIGGGGMHLDGTPSDSGYFLQPTVVRVDGLAGARSLEAVAHETFFPLLPIVVPAEDDDATLLEAFVEFVNSNLYGLRNSLWARDQAVIDRYLDHVSNGGLLKVNDSHIAFSAPLPSHGGTGRTGGVFGEANYPVLRTTHVQGVSILPADTAPRYR</sequence>